<comment type="caution">
    <text evidence="4">The sequence shown here is derived from an EMBL/GenBank/DDBJ whole genome shotgun (WGS) entry which is preliminary data.</text>
</comment>
<feature type="repeat" description="PPR" evidence="3">
    <location>
        <begin position="487"/>
        <end position="521"/>
    </location>
</feature>
<evidence type="ECO:0000256" key="3">
    <source>
        <dbReference type="PROSITE-ProRule" id="PRU00708"/>
    </source>
</evidence>
<dbReference type="PROSITE" id="PS51375">
    <property type="entry name" value="PPR"/>
    <property type="match status" value="7"/>
</dbReference>
<feature type="repeat" description="PPR" evidence="3">
    <location>
        <begin position="277"/>
        <end position="311"/>
    </location>
</feature>
<keyword evidence="2" id="KW-0677">Repeat</keyword>
<comment type="similarity">
    <text evidence="1">Belongs to the PPR family. P subfamily.</text>
</comment>
<evidence type="ECO:0000313" key="5">
    <source>
        <dbReference type="Proteomes" id="UP001346149"/>
    </source>
</evidence>
<evidence type="ECO:0000313" key="4">
    <source>
        <dbReference type="EMBL" id="KAK4782009.1"/>
    </source>
</evidence>
<dbReference type="EMBL" id="JAXQNO010000016">
    <property type="protein sequence ID" value="KAK4782009.1"/>
    <property type="molecule type" value="Genomic_DNA"/>
</dbReference>
<feature type="repeat" description="PPR" evidence="3">
    <location>
        <begin position="452"/>
        <end position="486"/>
    </location>
</feature>
<dbReference type="AlphaFoldDB" id="A0AAN7LD38"/>
<gene>
    <name evidence="4" type="ORF">SAY86_016111</name>
</gene>
<reference evidence="4 5" key="1">
    <citation type="journal article" date="2023" name="Hortic Res">
        <title>Pangenome of water caltrop reveals structural variations and asymmetric subgenome divergence after allopolyploidization.</title>
        <authorList>
            <person name="Zhang X."/>
            <person name="Chen Y."/>
            <person name="Wang L."/>
            <person name="Yuan Y."/>
            <person name="Fang M."/>
            <person name="Shi L."/>
            <person name="Lu R."/>
            <person name="Comes H.P."/>
            <person name="Ma Y."/>
            <person name="Chen Y."/>
            <person name="Huang G."/>
            <person name="Zhou Y."/>
            <person name="Zheng Z."/>
            <person name="Qiu Y."/>
        </authorList>
    </citation>
    <scope>NUCLEOTIDE SEQUENCE [LARGE SCALE GENOMIC DNA]</scope>
    <source>
        <strain evidence="4">F231</strain>
    </source>
</reference>
<accession>A0AAN7LD38</accession>
<feature type="repeat" description="PPR" evidence="3">
    <location>
        <begin position="173"/>
        <end position="207"/>
    </location>
</feature>
<evidence type="ECO:0008006" key="6">
    <source>
        <dbReference type="Google" id="ProtNLM"/>
    </source>
</evidence>
<dbReference type="PANTHER" id="PTHR47447">
    <property type="entry name" value="OS03G0856100 PROTEIN"/>
    <property type="match status" value="1"/>
</dbReference>
<evidence type="ECO:0000256" key="2">
    <source>
        <dbReference type="ARBA" id="ARBA00022737"/>
    </source>
</evidence>
<dbReference type="Pfam" id="PF01535">
    <property type="entry name" value="PPR"/>
    <property type="match status" value="5"/>
</dbReference>
<proteinExistence type="inferred from homology"/>
<feature type="repeat" description="PPR" evidence="3">
    <location>
        <begin position="312"/>
        <end position="346"/>
    </location>
</feature>
<dbReference type="NCBIfam" id="TIGR00756">
    <property type="entry name" value="PPR"/>
    <property type="match status" value="5"/>
</dbReference>
<dbReference type="InterPro" id="IPR011990">
    <property type="entry name" value="TPR-like_helical_dom_sf"/>
</dbReference>
<name>A0AAN7LD38_TRANT</name>
<sequence length="569" mass="64512">MCAVFSCHLKATTRYVAHHPQKLFWYFSGAIRPSTGHSTSLMAYYSMTSDDDLANRALKHQTVIEEKYILNELSELLAVPLGCPTSHRFKDSHETNLPQVRAFDGFLSPEEKLRGVFHQKLKGRTAIEGALNNTGIDLTVDVISRVVNMGNLGGEAMVIFFKWAIGQPSIKKDTDCFNIIIKALGRRKYFDFMEKMLFEMRSIGTRPNLETLLIVLDSFIGARKVNKAICFFGRLGEFGWESDTESLNVLIQNLCKRSHVGAATRVLRSLKEKIPFNATTHHIIMSGWSKLGRVDEIKKILEEMAADGFMPDCLSVSYLIESFGRAGQIDEAVKVFNSIKEKDCRIDLTLYNAMITNFAVVRDFDSCMKYYESMLSDGCNPSTDTYTTLISACLKARKVAYALEMFDDMLGRKLVPSTGTVTLFIEPLCSYGPPYAAMSIYKKSRKAGCKISLTSYKLLLKRLSRFGKCGMLLKLWEEMQESGHSSDMEVYECIIDGLCNIGQLDNAVLVMEECLQKGFCPGRLIWSKLSNKLMASYKVEKAYKLFLKIKVARRNENARRYWRANGWHF</sequence>
<dbReference type="InterPro" id="IPR002885">
    <property type="entry name" value="PPR_rpt"/>
</dbReference>
<dbReference type="Pfam" id="PF13041">
    <property type="entry name" value="PPR_2"/>
    <property type="match status" value="1"/>
</dbReference>
<keyword evidence="5" id="KW-1185">Reference proteome</keyword>
<dbReference type="PANTHER" id="PTHR47447:SF28">
    <property type="entry name" value="PENTACOTRIPEPTIDE-REPEAT REGION OF PRORP DOMAIN-CONTAINING PROTEIN"/>
    <property type="match status" value="1"/>
</dbReference>
<evidence type="ECO:0000256" key="1">
    <source>
        <dbReference type="ARBA" id="ARBA00007626"/>
    </source>
</evidence>
<protein>
    <recommendedName>
        <fullName evidence="6">Pentatricopeptide repeat-containing protein</fullName>
    </recommendedName>
</protein>
<dbReference type="Proteomes" id="UP001346149">
    <property type="component" value="Unassembled WGS sequence"/>
</dbReference>
<feature type="repeat" description="PPR" evidence="3">
    <location>
        <begin position="347"/>
        <end position="381"/>
    </location>
</feature>
<organism evidence="4 5">
    <name type="scientific">Trapa natans</name>
    <name type="common">Water chestnut</name>
    <dbReference type="NCBI Taxonomy" id="22666"/>
    <lineage>
        <taxon>Eukaryota</taxon>
        <taxon>Viridiplantae</taxon>
        <taxon>Streptophyta</taxon>
        <taxon>Embryophyta</taxon>
        <taxon>Tracheophyta</taxon>
        <taxon>Spermatophyta</taxon>
        <taxon>Magnoliopsida</taxon>
        <taxon>eudicotyledons</taxon>
        <taxon>Gunneridae</taxon>
        <taxon>Pentapetalae</taxon>
        <taxon>rosids</taxon>
        <taxon>malvids</taxon>
        <taxon>Myrtales</taxon>
        <taxon>Lythraceae</taxon>
        <taxon>Trapa</taxon>
    </lineage>
</organism>
<dbReference type="Gene3D" id="1.25.40.10">
    <property type="entry name" value="Tetratricopeptide repeat domain"/>
    <property type="match status" value="3"/>
</dbReference>
<feature type="repeat" description="PPR" evidence="3">
    <location>
        <begin position="382"/>
        <end position="416"/>
    </location>
</feature>